<evidence type="ECO:0000256" key="7">
    <source>
        <dbReference type="ARBA" id="ARBA00023136"/>
    </source>
</evidence>
<protein>
    <recommendedName>
        <fullName evidence="15">Lipid A export ATP-binding/permease protein MsbA</fullName>
    </recommendedName>
</protein>
<keyword evidence="7 9" id="KW-0472">Membrane</keyword>
<dbReference type="InterPro" id="IPR011527">
    <property type="entry name" value="ABC1_TM_dom"/>
</dbReference>
<dbReference type="Gene3D" id="3.90.70.10">
    <property type="entry name" value="Cysteine proteinases"/>
    <property type="match status" value="1"/>
</dbReference>
<dbReference type="SMART" id="SM00382">
    <property type="entry name" value="AAA"/>
    <property type="match status" value="1"/>
</dbReference>
<evidence type="ECO:0000256" key="6">
    <source>
        <dbReference type="ARBA" id="ARBA00022989"/>
    </source>
</evidence>
<keyword evidence="5" id="KW-0653">Protein transport</keyword>
<dbReference type="Proteomes" id="UP000011682">
    <property type="component" value="Unassembled WGS sequence"/>
</dbReference>
<comment type="caution">
    <text evidence="13">The sequence shown here is derived from an EMBL/GenBank/DDBJ whole genome shotgun (WGS) entry which is preliminary data.</text>
</comment>
<evidence type="ECO:0000256" key="5">
    <source>
        <dbReference type="ARBA" id="ARBA00022927"/>
    </source>
</evidence>
<evidence type="ECO:0000256" key="2">
    <source>
        <dbReference type="ARBA" id="ARBA00022692"/>
    </source>
</evidence>
<gene>
    <name evidence="13" type="ORF">D187_010333</name>
</gene>
<dbReference type="GO" id="GO:0006508">
    <property type="term" value="P:proteolysis"/>
    <property type="evidence" value="ECO:0007669"/>
    <property type="project" value="InterPro"/>
</dbReference>
<dbReference type="SUPFAM" id="SSF90123">
    <property type="entry name" value="ABC transporter transmembrane region"/>
    <property type="match status" value="1"/>
</dbReference>
<dbReference type="eggNOG" id="COG3271">
    <property type="taxonomic scope" value="Bacteria"/>
</dbReference>
<evidence type="ECO:0000256" key="8">
    <source>
        <dbReference type="ARBA" id="ARBA00043264"/>
    </source>
</evidence>
<dbReference type="PROSITE" id="PS50990">
    <property type="entry name" value="PEPTIDASE_C39"/>
    <property type="match status" value="1"/>
</dbReference>
<feature type="domain" description="Peptidase C39" evidence="12">
    <location>
        <begin position="14"/>
        <end position="140"/>
    </location>
</feature>
<evidence type="ECO:0000256" key="3">
    <source>
        <dbReference type="ARBA" id="ARBA00022741"/>
    </source>
</evidence>
<evidence type="ECO:0000259" key="12">
    <source>
        <dbReference type="PROSITE" id="PS50990"/>
    </source>
</evidence>
<dbReference type="PANTHER" id="PTHR24221:SF654">
    <property type="entry name" value="ATP-BINDING CASSETTE SUB-FAMILY B MEMBER 6"/>
    <property type="match status" value="1"/>
</dbReference>
<reference evidence="13" key="1">
    <citation type="submission" date="2013-05" db="EMBL/GenBank/DDBJ databases">
        <title>Genome assembly of Cystobacter fuscus DSM 2262.</title>
        <authorList>
            <person name="Sharma G."/>
            <person name="Khatri I."/>
            <person name="Kaur C."/>
            <person name="Mayilraj S."/>
            <person name="Subramanian S."/>
        </authorList>
    </citation>
    <scope>NUCLEOTIDE SEQUENCE [LARGE SCALE GENOMIC DNA]</scope>
    <source>
        <strain evidence="13">DSM 2262</strain>
    </source>
</reference>
<dbReference type="Pfam" id="PF00664">
    <property type="entry name" value="ABC_membrane"/>
    <property type="match status" value="1"/>
</dbReference>
<dbReference type="InterPro" id="IPR039421">
    <property type="entry name" value="Type_1_exporter"/>
</dbReference>
<dbReference type="EMBL" id="ANAH02000009">
    <property type="protein sequence ID" value="EPX61714.1"/>
    <property type="molecule type" value="Genomic_DNA"/>
</dbReference>
<dbReference type="GO" id="GO:0008233">
    <property type="term" value="F:peptidase activity"/>
    <property type="evidence" value="ECO:0007669"/>
    <property type="project" value="InterPro"/>
</dbReference>
<dbReference type="GO" id="GO:0140359">
    <property type="term" value="F:ABC-type transporter activity"/>
    <property type="evidence" value="ECO:0007669"/>
    <property type="project" value="InterPro"/>
</dbReference>
<feature type="transmembrane region" description="Helical" evidence="9">
    <location>
        <begin position="423"/>
        <end position="441"/>
    </location>
</feature>
<dbReference type="InterPro" id="IPR005074">
    <property type="entry name" value="Peptidase_C39"/>
</dbReference>
<sequence>MKPRRSFFVPEVVQYSSTDCGPACIKSLLAGHGIQASYERLRDACQTDVDGTSIDTLEDVARGLGLNAMQRIVPIDHLLIPEAELLPSIVVLGSPDRSTHFTIAWSRQHRWIQIMNPASGRHWVTASSILSDVYRHTMDIPVALWFEWAKDSFSPAFAQRLRSVGIRDPEAWLSRCASDTSGQTFGALDAALRLVDTLCRAGGIRRGAEAEKLFARYFEEASSNPERAFDLIPEHCWTIRPAQSESEDGEPAVSITGAVIVQIAGLRTDVAKESGASRELKAVLKEAPLRPLKMAMDTFSSDGTGRLGLLAVGVAVAAIAALVEAVVARSFLDLTRALGGTRERLMMLGGFLGLMSTLLLLEYVLVGSSMRIGRRLEIHLRALFLDKIPKLQDRYFRSRPTSDMAERVHSIHRVRQLPMIGRGVLDALIAMLATTAAIYWLDARSGWIALLGVLMLIVTPPFFQRAFSERDLRLKNRSSILVRHYLDALLGLVPLKAHSGERALAKEYEHHLTEWARAYKDLLRSSVSLTGMQGLLGLAISLVLVAVYLQQSRELGPALLLVYWALSLPGYGHGLAIQFSRYPEQKNLVTRILEPLDALEDTANGCNGVPAEPTQEMPLHPGTAIEFREVTVKASGHTLLERIQLSIRPGEQIAVVGPSGAGKSTLASAILGFLPPAEGSLLIDGNILTQERLRALRSSTAWIDPNAQLWNRTMLENLTYGSTLDGRRALDEVLARADLYPVLERLPHGLRTLIGDGGGLLSGGEGQRVRIGRAFSKTQVKLAILDEPFRGLDRKKRAALLREARELWRDATFLFISHDIQDTTSFPRVLVVEGGRIVEDGLPERLLNSQSRYSRLFHAERELRSEFWEAEQWRRIRLTDGRFEEGKTDE</sequence>
<evidence type="ECO:0000256" key="9">
    <source>
        <dbReference type="SAM" id="Phobius"/>
    </source>
</evidence>
<dbReference type="Gene3D" id="3.40.50.300">
    <property type="entry name" value="P-loop containing nucleotide triphosphate hydrolases"/>
    <property type="match status" value="1"/>
</dbReference>
<dbReference type="PROSITE" id="PS50929">
    <property type="entry name" value="ABC_TM1F"/>
    <property type="match status" value="1"/>
</dbReference>
<evidence type="ECO:0000256" key="4">
    <source>
        <dbReference type="ARBA" id="ARBA00022840"/>
    </source>
</evidence>
<keyword evidence="2 9" id="KW-0812">Transmembrane</keyword>
<accession>S9QKC4</accession>
<keyword evidence="3" id="KW-0547">Nucleotide-binding</keyword>
<keyword evidence="4" id="KW-0067">ATP-binding</keyword>
<dbReference type="Gene3D" id="1.20.1560.10">
    <property type="entry name" value="ABC transporter type 1, transmembrane domain"/>
    <property type="match status" value="1"/>
</dbReference>
<dbReference type="GO" id="GO:0016887">
    <property type="term" value="F:ATP hydrolysis activity"/>
    <property type="evidence" value="ECO:0007669"/>
    <property type="project" value="InterPro"/>
</dbReference>
<dbReference type="InterPro" id="IPR027417">
    <property type="entry name" value="P-loop_NTPase"/>
</dbReference>
<evidence type="ECO:0000313" key="14">
    <source>
        <dbReference type="Proteomes" id="UP000011682"/>
    </source>
</evidence>
<dbReference type="GO" id="GO:0043213">
    <property type="term" value="P:bacteriocin transport"/>
    <property type="evidence" value="ECO:0007669"/>
    <property type="project" value="UniProtKB-KW"/>
</dbReference>
<dbReference type="eggNOG" id="COG2274">
    <property type="taxonomic scope" value="Bacteria"/>
</dbReference>
<keyword evidence="8" id="KW-0080">Bacteriocin transport</keyword>
<dbReference type="Pfam" id="PF03412">
    <property type="entry name" value="Peptidase_C39"/>
    <property type="match status" value="1"/>
</dbReference>
<evidence type="ECO:0000313" key="13">
    <source>
        <dbReference type="EMBL" id="EPX61714.1"/>
    </source>
</evidence>
<name>S9QKC4_CYSF2</name>
<feature type="transmembrane region" description="Helical" evidence="9">
    <location>
        <begin position="307"/>
        <end position="332"/>
    </location>
</feature>
<feature type="transmembrane region" description="Helical" evidence="9">
    <location>
        <begin position="344"/>
        <end position="366"/>
    </location>
</feature>
<dbReference type="SUPFAM" id="SSF52540">
    <property type="entry name" value="P-loop containing nucleoside triphosphate hydrolases"/>
    <property type="match status" value="1"/>
</dbReference>
<keyword evidence="14" id="KW-1185">Reference proteome</keyword>
<dbReference type="Pfam" id="PF00005">
    <property type="entry name" value="ABC_tran"/>
    <property type="match status" value="1"/>
</dbReference>
<dbReference type="GO" id="GO:0034040">
    <property type="term" value="F:ATPase-coupled lipid transmembrane transporter activity"/>
    <property type="evidence" value="ECO:0007669"/>
    <property type="project" value="TreeGrafter"/>
</dbReference>
<proteinExistence type="predicted"/>
<keyword evidence="6 9" id="KW-1133">Transmembrane helix</keyword>
<dbReference type="GO" id="GO:0005524">
    <property type="term" value="F:ATP binding"/>
    <property type="evidence" value="ECO:0007669"/>
    <property type="project" value="UniProtKB-KW"/>
</dbReference>
<evidence type="ECO:0008006" key="15">
    <source>
        <dbReference type="Google" id="ProtNLM"/>
    </source>
</evidence>
<comment type="subcellular location">
    <subcellularLocation>
        <location evidence="1">Cell membrane</location>
        <topology evidence="1">Multi-pass membrane protein</topology>
    </subcellularLocation>
</comment>
<feature type="domain" description="ABC transporter" evidence="10">
    <location>
        <begin position="625"/>
        <end position="859"/>
    </location>
</feature>
<feature type="transmembrane region" description="Helical" evidence="9">
    <location>
        <begin position="527"/>
        <end position="549"/>
    </location>
</feature>
<evidence type="ECO:0000259" key="11">
    <source>
        <dbReference type="PROSITE" id="PS50929"/>
    </source>
</evidence>
<dbReference type="InterPro" id="IPR003593">
    <property type="entry name" value="AAA+_ATPase"/>
</dbReference>
<dbReference type="GO" id="GO:0015031">
    <property type="term" value="P:protein transport"/>
    <property type="evidence" value="ECO:0007669"/>
    <property type="project" value="UniProtKB-KW"/>
</dbReference>
<evidence type="ECO:0000259" key="10">
    <source>
        <dbReference type="PROSITE" id="PS50893"/>
    </source>
</evidence>
<dbReference type="OrthoDB" id="5495812at2"/>
<dbReference type="InterPro" id="IPR036640">
    <property type="entry name" value="ABC1_TM_sf"/>
</dbReference>
<dbReference type="PROSITE" id="PS50893">
    <property type="entry name" value="ABC_TRANSPORTER_2"/>
    <property type="match status" value="1"/>
</dbReference>
<dbReference type="AlphaFoldDB" id="S9QKC4"/>
<keyword evidence="5" id="KW-0813">Transport</keyword>
<organism evidence="13 14">
    <name type="scientific">Cystobacter fuscus (strain ATCC 25194 / DSM 2262 / NBRC 100088 / M29)</name>
    <dbReference type="NCBI Taxonomy" id="1242864"/>
    <lineage>
        <taxon>Bacteria</taxon>
        <taxon>Pseudomonadati</taxon>
        <taxon>Myxococcota</taxon>
        <taxon>Myxococcia</taxon>
        <taxon>Myxococcales</taxon>
        <taxon>Cystobacterineae</taxon>
        <taxon>Archangiaceae</taxon>
        <taxon>Cystobacter</taxon>
    </lineage>
</organism>
<feature type="domain" description="ABC transmembrane type-1" evidence="11">
    <location>
        <begin position="309"/>
        <end position="568"/>
    </location>
</feature>
<feature type="transmembrane region" description="Helical" evidence="9">
    <location>
        <begin position="447"/>
        <end position="467"/>
    </location>
</feature>
<dbReference type="RefSeq" id="WP_020918098.1">
    <property type="nucleotide sequence ID" value="NZ_ANAH02000009.1"/>
</dbReference>
<evidence type="ECO:0000256" key="1">
    <source>
        <dbReference type="ARBA" id="ARBA00004651"/>
    </source>
</evidence>
<dbReference type="InterPro" id="IPR003439">
    <property type="entry name" value="ABC_transporter-like_ATP-bd"/>
</dbReference>
<dbReference type="PANTHER" id="PTHR24221">
    <property type="entry name" value="ATP-BINDING CASSETTE SUB-FAMILY B"/>
    <property type="match status" value="1"/>
</dbReference>
<dbReference type="GO" id="GO:0005886">
    <property type="term" value="C:plasma membrane"/>
    <property type="evidence" value="ECO:0007669"/>
    <property type="project" value="UniProtKB-SubCell"/>
</dbReference>